<dbReference type="Pfam" id="PF16640">
    <property type="entry name" value="Big_3_5"/>
    <property type="match status" value="1"/>
</dbReference>
<dbReference type="InterPro" id="IPR001119">
    <property type="entry name" value="SLH_dom"/>
</dbReference>
<name>A0A3E2N8Q7_9FIRM</name>
<reference evidence="6 7" key="1">
    <citation type="submission" date="2018-07" db="EMBL/GenBank/DDBJ databases">
        <title>New species, Clostridium PI-S10-A1B.</title>
        <authorList>
            <person name="Krishna G."/>
            <person name="Summeta K."/>
            <person name="Shikha S."/>
            <person name="Prabhu P.B."/>
            <person name="Suresh K."/>
        </authorList>
    </citation>
    <scope>NUCLEOTIDE SEQUENCE [LARGE SCALE GENOMIC DNA]</scope>
    <source>
        <strain evidence="6 7">PI-S10-A1B</strain>
    </source>
</reference>
<feature type="domain" description="SLH" evidence="4">
    <location>
        <begin position="1589"/>
        <end position="1652"/>
    </location>
</feature>
<evidence type="ECO:0000313" key="6">
    <source>
        <dbReference type="EMBL" id="RFZ77388.1"/>
    </source>
</evidence>
<proteinExistence type="predicted"/>
<dbReference type="InterPro" id="IPR018392">
    <property type="entry name" value="LysM"/>
</dbReference>
<protein>
    <submittedName>
        <fullName evidence="6">LysM peptidoglycan-binding domain-containing protein</fullName>
    </submittedName>
</protein>
<feature type="compositionally biased region" description="Polar residues" evidence="2">
    <location>
        <begin position="87"/>
        <end position="107"/>
    </location>
</feature>
<feature type="domain" description="SLH" evidence="4">
    <location>
        <begin position="1716"/>
        <end position="1779"/>
    </location>
</feature>
<dbReference type="InterPro" id="IPR032109">
    <property type="entry name" value="Big_3_5"/>
</dbReference>
<dbReference type="Proteomes" id="UP000260680">
    <property type="component" value="Unassembled WGS sequence"/>
</dbReference>
<dbReference type="Gene3D" id="3.10.350.10">
    <property type="entry name" value="LysM domain"/>
    <property type="match status" value="1"/>
</dbReference>
<feature type="region of interest" description="Disordered" evidence="2">
    <location>
        <begin position="83"/>
        <end position="125"/>
    </location>
</feature>
<dbReference type="InterPro" id="IPR036779">
    <property type="entry name" value="LysM_dom_sf"/>
</dbReference>
<keyword evidence="1" id="KW-0677">Repeat</keyword>
<dbReference type="SMART" id="SM00257">
    <property type="entry name" value="LysM"/>
    <property type="match status" value="1"/>
</dbReference>
<evidence type="ECO:0000313" key="7">
    <source>
        <dbReference type="Proteomes" id="UP000260680"/>
    </source>
</evidence>
<feature type="chain" id="PRO_5017834960" evidence="3">
    <location>
        <begin position="26"/>
        <end position="1875"/>
    </location>
</feature>
<feature type="signal peptide" evidence="3">
    <location>
        <begin position="1"/>
        <end position="25"/>
    </location>
</feature>
<feature type="compositionally biased region" description="Polar residues" evidence="2">
    <location>
        <begin position="1364"/>
        <end position="1381"/>
    </location>
</feature>
<dbReference type="OrthoDB" id="1703838at2"/>
<dbReference type="SMART" id="SM00710">
    <property type="entry name" value="PbH1"/>
    <property type="match status" value="7"/>
</dbReference>
<dbReference type="SUPFAM" id="SSF54106">
    <property type="entry name" value="LysM domain"/>
    <property type="match status" value="1"/>
</dbReference>
<feature type="domain" description="SLH" evidence="4">
    <location>
        <begin position="1653"/>
        <end position="1713"/>
    </location>
</feature>
<evidence type="ECO:0000259" key="5">
    <source>
        <dbReference type="PROSITE" id="PS51782"/>
    </source>
</evidence>
<organism evidence="6 7">
    <name type="scientific">Lacrimispora amygdalina</name>
    <dbReference type="NCBI Taxonomy" id="253257"/>
    <lineage>
        <taxon>Bacteria</taxon>
        <taxon>Bacillati</taxon>
        <taxon>Bacillota</taxon>
        <taxon>Clostridia</taxon>
        <taxon>Lachnospirales</taxon>
        <taxon>Lachnospiraceae</taxon>
        <taxon>Lacrimispora</taxon>
    </lineage>
</organism>
<evidence type="ECO:0000256" key="1">
    <source>
        <dbReference type="ARBA" id="ARBA00022737"/>
    </source>
</evidence>
<dbReference type="PROSITE" id="PS51782">
    <property type="entry name" value="LYSM"/>
    <property type="match status" value="1"/>
</dbReference>
<dbReference type="Pfam" id="PF00395">
    <property type="entry name" value="SLH"/>
    <property type="match status" value="3"/>
</dbReference>
<sequence length="1875" mass="193046">MRKRILSIWLSVCMVLTLLPISAMAEEAGTPIGVSEEIIAFAPLDETEMSVPIGTSVEDLELPESLTATVRAAVVANSGTIEEAVQDSGNPDNLTEATPGSATPTDSGEQEKADEVTEPEWNVTASDIPVTWTSEPEYNGNENGDYVFTPVIEGYKVSAELPEITVTVGAQPRMMLMRGAVPTDLWVGTTKVTDENASNVLGDSGTPTVTYDEESNTLTLNGANITGATQSLSGGGSRTCGIFKESGDLNIVLHGNNTIGFSANSDFSIAGIYTEGQLSIKGTSTSTDSLSVTNTFATPGESFGIRGTTGVTIEGCTVNATAGSITDDQNTSGIYVNTGSLSIKNAVVTGTGGSTQGESFGICTDQGLLSIENSTVTANGGDGTRGSYGLVAVLTATISNSTVTATGNTCAFFFIQPLTITGHTATASTNRSGDGATAVTLDTNVYGTSNTYKYVKIAPPQAQWGVAGSDGAAPTTWIGSGTLGDAMTYANANSGAYIKLQGDVDTTAVLDFAAGKTTVLDLNGFDVNRGLTSAIQNGMVLKVSGDLTLCDSSTTTVANQGTITGGNSSFNGGGVSVQEYGRFTMNGGNIANNSVSDSSAGGGVSVANNAVFTMKDGSIHNNTAIWGGGVGVPYANSPSGGSFTMTGGSITDNTATGSAYSSSGGVMLGGGMYTYSAIMSIGGTAKITGNKVVISGSETPSNLHITTQRIRISTPLTNGAQIGVSTNTAPTGDTPVAITDDNNADYSAYFHSDNSSYLIQNGTGNTVQLAVPVPVIGTLSISGSFTAGHNLALSELTAPTVTTKDGILITEKGWQSCVDSGSWTNWPEGGVLPLDTSATYKLRYYATYSGGTVYSNEVTLNVVGNTTALALTASPESQQIVGSSITLTATLTGYFTGPGVNGQAITFKNGGTDLGTANLNTGGVAVFTWTPDSTGTCSLTAEYAATPYNTAAASNTVSYTVTVDPDIAIVAAAKTTLVDGTVNVAFGADQTAKTAAVQAYVNSLLTGEAAGVTATLTYNSGTGKYDVALSKGSVNDSKSLSMTVNVAPDPDIAIVAAAKTAAQGTSYADMTQTAATDEDAIKAALKNTAETAVNNSDITVTINKVSYIAPIAGTPANPSGTNGSYTFTVTVSKGNQSDTTVQKTIVITATPYTGVTDAQAVSAAKTALVDGTVNVAFGADQTAKTAAVQAYVNGLLSGNAAGVTATVTYNSGTGKYDVALSKGSVNDSKSLSMTVNVAPDPDIAIVAAAKTAAESASYANMTQATAPNENTIKTALKSTAETAVSNGSVAVTINQISYTPPIAGTSTNPGGTNGSYTFTITVSKGSQSETTVQKTITITATPYTGGTGGGGGNGGGSGSGSNTPAPSTKPTEPVTGNTENKATVDGKGNANVSLTDKNITDAIADAKAEATKKGVNAGDITAVIHVTTGGRDANTVTVNLPKTTQEQVIDNKIASVQLVIDRPDLTIGIDLAAVMEINRQAKADVQLSATRIDNAKLSGDAKSAIGNRPAYDLKALYGSGKSVTDFGKGSVSVEIPYTLKKGEIAGNVYAVYVDAKGKVIYLTDSSYDARRGTVVFSTSHFSTYGIAYKASFNFTDIDGHWAKDDILFVANRGLMTGTSSTTFSPNGSMTRGMFVTALGRLADADVSGYTKSSFTDVKANAYYMGYIEWGVKNNILVGIDGDKFDPDGLVTREQMAVIMDRYATAIGFKLPEVHAQNTFADNAKIGAWAASSVKRIQMAGIIQGKRNNLYDPQGTATRAEVSAVLRRFVELAIFNDTAQGWSMNDSGQWMYYENGKPIIGKKDIGGTTYTFDQYGVTADVPKDRTYSTYTVQRGDSFWTIARKFNCTMAELERLNNKGRFSLIHPGDVLRVPEQK</sequence>
<evidence type="ECO:0000259" key="4">
    <source>
        <dbReference type="PROSITE" id="PS51272"/>
    </source>
</evidence>
<dbReference type="Pfam" id="PF01476">
    <property type="entry name" value="LysM"/>
    <property type="match status" value="1"/>
</dbReference>
<feature type="region of interest" description="Disordered" evidence="2">
    <location>
        <begin position="1340"/>
        <end position="1389"/>
    </location>
</feature>
<dbReference type="CDD" id="cd00118">
    <property type="entry name" value="LysM"/>
    <property type="match status" value="1"/>
</dbReference>
<accession>A0A3E2N8Q7</accession>
<dbReference type="PANTHER" id="PTHR33734">
    <property type="entry name" value="LYSM DOMAIN-CONTAINING GPI-ANCHORED PROTEIN 2"/>
    <property type="match status" value="1"/>
</dbReference>
<dbReference type="EMBL" id="QOHO01000063">
    <property type="protein sequence ID" value="RFZ77388.1"/>
    <property type="molecule type" value="Genomic_DNA"/>
</dbReference>
<feature type="domain" description="LysM" evidence="5">
    <location>
        <begin position="1827"/>
        <end position="1871"/>
    </location>
</feature>
<dbReference type="RefSeq" id="WP_117418506.1">
    <property type="nucleotide sequence ID" value="NZ_QOHO01000063.1"/>
</dbReference>
<comment type="caution">
    <text evidence="6">The sequence shown here is derived from an EMBL/GenBank/DDBJ whole genome shotgun (WGS) entry which is preliminary data.</text>
</comment>
<keyword evidence="3" id="KW-0732">Signal</keyword>
<feature type="compositionally biased region" description="Gly residues" evidence="2">
    <location>
        <begin position="1345"/>
        <end position="1359"/>
    </location>
</feature>
<evidence type="ECO:0000256" key="2">
    <source>
        <dbReference type="SAM" id="MobiDB-lite"/>
    </source>
</evidence>
<dbReference type="PROSITE" id="PS51272">
    <property type="entry name" value="SLH"/>
    <property type="match status" value="3"/>
</dbReference>
<dbReference type="InterPro" id="IPR006626">
    <property type="entry name" value="PbH1"/>
</dbReference>
<dbReference type="PANTHER" id="PTHR33734:SF22">
    <property type="entry name" value="MEMBRANE-BOUND LYTIC MUREIN TRANSGLYCOSYLASE D"/>
    <property type="match status" value="1"/>
</dbReference>
<evidence type="ECO:0000256" key="3">
    <source>
        <dbReference type="SAM" id="SignalP"/>
    </source>
</evidence>
<gene>
    <name evidence="6" type="ORF">DS742_18760</name>
</gene>